<proteinExistence type="predicted"/>
<evidence type="ECO:0000313" key="2">
    <source>
        <dbReference type="Proteomes" id="UP001055439"/>
    </source>
</evidence>
<name>A0A9E7GGS6_9LILI</name>
<dbReference type="EMBL" id="CP097509">
    <property type="protein sequence ID" value="URE14500.1"/>
    <property type="molecule type" value="Genomic_DNA"/>
</dbReference>
<accession>A0A9E7GGS6</accession>
<organism evidence="1 2">
    <name type="scientific">Musa troglodytarum</name>
    <name type="common">fe'i banana</name>
    <dbReference type="NCBI Taxonomy" id="320322"/>
    <lineage>
        <taxon>Eukaryota</taxon>
        <taxon>Viridiplantae</taxon>
        <taxon>Streptophyta</taxon>
        <taxon>Embryophyta</taxon>
        <taxon>Tracheophyta</taxon>
        <taxon>Spermatophyta</taxon>
        <taxon>Magnoliopsida</taxon>
        <taxon>Liliopsida</taxon>
        <taxon>Zingiberales</taxon>
        <taxon>Musaceae</taxon>
        <taxon>Musa</taxon>
    </lineage>
</organism>
<dbReference type="AlphaFoldDB" id="A0A9E7GGS6"/>
<dbReference type="Proteomes" id="UP001055439">
    <property type="component" value="Chromosome 7"/>
</dbReference>
<reference evidence="1" key="1">
    <citation type="submission" date="2022-05" db="EMBL/GenBank/DDBJ databases">
        <title>The Musa troglodytarum L. genome provides insights into the mechanism of non-climacteric behaviour and enrichment of carotenoids.</title>
        <authorList>
            <person name="Wang J."/>
        </authorList>
    </citation>
    <scope>NUCLEOTIDE SEQUENCE</scope>
    <source>
        <tissue evidence="1">Leaf</tissue>
    </source>
</reference>
<gene>
    <name evidence="1" type="ORF">MUK42_22135</name>
</gene>
<protein>
    <submittedName>
        <fullName evidence="1">Uncharacterized protein</fullName>
    </submittedName>
</protein>
<evidence type="ECO:0000313" key="1">
    <source>
        <dbReference type="EMBL" id="URE14500.1"/>
    </source>
</evidence>
<sequence length="97" mass="10905">MHLAAQIGLSRSIDLARRKKIRSSYPWSYGRDSLPFVPNSLPLFKSHPYLDLSWPTTVAALFVAIERADVLLLSSLATLLFNSAQITRFCSSSFRAF</sequence>
<keyword evidence="2" id="KW-1185">Reference proteome</keyword>